<sequence>VHCPLVCVCVFTSVYVVFDFTDGLNILGQSSTDMVIPTLLWVFFVVRLYGPDFQLQSFSKQDQKWKLVCSNRWDNSVGRKACEAIGYSSTDYVGFDRMSPGSGSSDGYMMLKSDYSNEAFAHSYLTESSYCPTNTAVTLKCIDCGKSTAQTRIVGGQQVTSKTRWPWQVSLHGSGRHLCGGSIITSSWIVSAAHCFQTLSQPAQWTVYAGYLTQTEMQSVSGNVVSRIISHPGFDSKTNDNDIALMKLAAPLRLSCNIGPVCLPNAGVSFSAPQDCFITGWGATSSQGSPSTVLREARLSLIDRSICNSRQVYNGQITNTMICAGKLEGGVDSCQGDSGGPLVTQDSSLWWLVGDTSWGEGCAFRNKPGVYGNVTVFLEWIYEQMQV</sequence>
<dbReference type="Proteomes" id="UP001501920">
    <property type="component" value="Chromosome 18"/>
</dbReference>
<dbReference type="InterPro" id="IPR036772">
    <property type="entry name" value="SRCR-like_dom_sf"/>
</dbReference>
<dbReference type="InterPro" id="IPR001314">
    <property type="entry name" value="Peptidase_S1A"/>
</dbReference>
<dbReference type="CDD" id="cd00190">
    <property type="entry name" value="Tryp_SPc"/>
    <property type="match status" value="1"/>
</dbReference>
<dbReference type="GO" id="GO:0004252">
    <property type="term" value="F:serine-type endopeptidase activity"/>
    <property type="evidence" value="ECO:0007669"/>
    <property type="project" value="InterPro"/>
</dbReference>
<evidence type="ECO:0000256" key="2">
    <source>
        <dbReference type="ARBA" id="ARBA00022801"/>
    </source>
</evidence>
<dbReference type="Ensembl" id="ENSPNAT00000083597.1">
    <property type="protein sequence ID" value="ENSPNAP00000072323.1"/>
    <property type="gene ID" value="ENSPNAG00000034201.1"/>
</dbReference>
<feature type="domain" description="Peptidase S1" evidence="7">
    <location>
        <begin position="153"/>
        <end position="386"/>
    </location>
</feature>
<evidence type="ECO:0000256" key="5">
    <source>
        <dbReference type="ARBA" id="ARBA00023180"/>
    </source>
</evidence>
<evidence type="ECO:0000256" key="6">
    <source>
        <dbReference type="RuleBase" id="RU363034"/>
    </source>
</evidence>
<dbReference type="GO" id="GO:0006508">
    <property type="term" value="P:proteolysis"/>
    <property type="evidence" value="ECO:0007669"/>
    <property type="project" value="UniProtKB-KW"/>
</dbReference>
<dbReference type="PROSITE" id="PS50240">
    <property type="entry name" value="TRYPSIN_DOM"/>
    <property type="match status" value="1"/>
</dbReference>
<reference evidence="8" key="3">
    <citation type="submission" date="2025-09" db="UniProtKB">
        <authorList>
            <consortium name="Ensembl"/>
        </authorList>
    </citation>
    <scope>IDENTIFICATION</scope>
</reference>
<dbReference type="InterPro" id="IPR001254">
    <property type="entry name" value="Trypsin_dom"/>
</dbReference>
<evidence type="ECO:0000256" key="4">
    <source>
        <dbReference type="ARBA" id="ARBA00023157"/>
    </source>
</evidence>
<dbReference type="Gene3D" id="2.40.10.10">
    <property type="entry name" value="Trypsin-like serine proteases"/>
    <property type="match status" value="2"/>
</dbReference>
<accession>A0AAR2L6U8</accession>
<keyword evidence="2 6" id="KW-0378">Hydrolase</keyword>
<evidence type="ECO:0000256" key="1">
    <source>
        <dbReference type="ARBA" id="ARBA00022670"/>
    </source>
</evidence>
<organism evidence="8 9">
    <name type="scientific">Pygocentrus nattereri</name>
    <name type="common">Red-bellied piranha</name>
    <dbReference type="NCBI Taxonomy" id="42514"/>
    <lineage>
        <taxon>Eukaryota</taxon>
        <taxon>Metazoa</taxon>
        <taxon>Chordata</taxon>
        <taxon>Craniata</taxon>
        <taxon>Vertebrata</taxon>
        <taxon>Euteleostomi</taxon>
        <taxon>Actinopterygii</taxon>
        <taxon>Neopterygii</taxon>
        <taxon>Teleostei</taxon>
        <taxon>Ostariophysi</taxon>
        <taxon>Characiformes</taxon>
        <taxon>Characoidei</taxon>
        <taxon>Pygocentrus</taxon>
    </lineage>
</organism>
<dbReference type="PANTHER" id="PTHR24252">
    <property type="entry name" value="ACROSIN-RELATED"/>
    <property type="match status" value="1"/>
</dbReference>
<dbReference type="FunFam" id="2.40.10.10:FF:000003">
    <property type="entry name" value="Transmembrane serine protease 3"/>
    <property type="match status" value="1"/>
</dbReference>
<dbReference type="GO" id="GO:0016020">
    <property type="term" value="C:membrane"/>
    <property type="evidence" value="ECO:0007669"/>
    <property type="project" value="InterPro"/>
</dbReference>
<dbReference type="SUPFAM" id="SSF50494">
    <property type="entry name" value="Trypsin-like serine proteases"/>
    <property type="match status" value="1"/>
</dbReference>
<keyword evidence="3 6" id="KW-0720">Serine protease</keyword>
<dbReference type="InterPro" id="IPR018114">
    <property type="entry name" value="TRYPSIN_HIS"/>
</dbReference>
<reference evidence="8" key="2">
    <citation type="submission" date="2025-08" db="UniProtKB">
        <authorList>
            <consortium name="Ensembl"/>
        </authorList>
    </citation>
    <scope>IDENTIFICATION</scope>
</reference>
<keyword evidence="4" id="KW-1015">Disulfide bond</keyword>
<evidence type="ECO:0000259" key="7">
    <source>
        <dbReference type="PROSITE" id="PS50240"/>
    </source>
</evidence>
<dbReference type="InterPro" id="IPR033116">
    <property type="entry name" value="TRYPSIN_SER"/>
</dbReference>
<dbReference type="Pfam" id="PF15494">
    <property type="entry name" value="SRCR_2"/>
    <property type="match status" value="1"/>
</dbReference>
<evidence type="ECO:0000256" key="3">
    <source>
        <dbReference type="ARBA" id="ARBA00022825"/>
    </source>
</evidence>
<dbReference type="SUPFAM" id="SSF56487">
    <property type="entry name" value="SRCR-like"/>
    <property type="match status" value="1"/>
</dbReference>
<name>A0AAR2L6U8_PYGNA</name>
<evidence type="ECO:0000313" key="8">
    <source>
        <dbReference type="Ensembl" id="ENSPNAP00000072323.1"/>
    </source>
</evidence>
<evidence type="ECO:0000313" key="9">
    <source>
        <dbReference type="Proteomes" id="UP001501920"/>
    </source>
</evidence>
<dbReference type="InterPro" id="IPR009003">
    <property type="entry name" value="Peptidase_S1_PA"/>
</dbReference>
<reference evidence="8 9" key="1">
    <citation type="submission" date="2020-10" db="EMBL/GenBank/DDBJ databases">
        <title>Pygocentrus nattereri (red-bellied piranha) genome, fPygNat1, primary haplotype.</title>
        <authorList>
            <person name="Myers G."/>
            <person name="Meyer A."/>
            <person name="Karagic N."/>
            <person name="Pippel M."/>
            <person name="Winkler S."/>
            <person name="Tracey A."/>
            <person name="Wood J."/>
            <person name="Formenti G."/>
            <person name="Howe K."/>
            <person name="Fedrigo O."/>
            <person name="Jarvis E.D."/>
        </authorList>
    </citation>
    <scope>NUCLEOTIDE SEQUENCE [LARGE SCALE GENOMIC DNA]</scope>
</reference>
<dbReference type="AlphaFoldDB" id="A0AAR2L6U8"/>
<keyword evidence="5" id="KW-0325">Glycoprotein</keyword>
<dbReference type="PROSITE" id="PS00135">
    <property type="entry name" value="TRYPSIN_SER"/>
    <property type="match status" value="1"/>
</dbReference>
<proteinExistence type="predicted"/>
<dbReference type="Gene3D" id="3.10.250.10">
    <property type="entry name" value="SRCR-like domain"/>
    <property type="match status" value="1"/>
</dbReference>
<keyword evidence="1 6" id="KW-0645">Protease</keyword>
<keyword evidence="9" id="KW-1185">Reference proteome</keyword>
<dbReference type="PANTHER" id="PTHR24252:SF30">
    <property type="entry name" value="TRANSMEMBRANE SERINE PROTEASE 2"/>
    <property type="match status" value="1"/>
</dbReference>
<dbReference type="InterPro" id="IPR043504">
    <property type="entry name" value="Peptidase_S1_PA_chymotrypsin"/>
</dbReference>
<dbReference type="PROSITE" id="PS00134">
    <property type="entry name" value="TRYPSIN_HIS"/>
    <property type="match status" value="1"/>
</dbReference>
<dbReference type="GeneTree" id="ENSGT00940000155207"/>
<dbReference type="SMART" id="SM00020">
    <property type="entry name" value="Tryp_SPc"/>
    <property type="match status" value="1"/>
</dbReference>
<protein>
    <submittedName>
        <fullName evidence="8">Transmembrane serine protease 2</fullName>
    </submittedName>
</protein>
<dbReference type="InterPro" id="IPR001190">
    <property type="entry name" value="SRCR"/>
</dbReference>
<dbReference type="PRINTS" id="PR00722">
    <property type="entry name" value="CHYMOTRYPSIN"/>
</dbReference>
<dbReference type="Pfam" id="PF00089">
    <property type="entry name" value="Trypsin"/>
    <property type="match status" value="1"/>
</dbReference>